<accession>A0A0S4L927</accession>
<dbReference type="AlphaFoldDB" id="A0A0S4L927"/>
<reference evidence="4" key="1">
    <citation type="submission" date="2015-10" db="EMBL/GenBank/DDBJ databases">
        <authorList>
            <person name="Luecker S."/>
            <person name="Luecker S."/>
        </authorList>
    </citation>
    <scope>NUCLEOTIDE SEQUENCE [LARGE SCALE GENOMIC DNA]</scope>
</reference>
<dbReference type="PANTHER" id="PTHR35601">
    <property type="entry name" value="TOXIN RELE"/>
    <property type="match status" value="1"/>
</dbReference>
<protein>
    <recommendedName>
        <fullName evidence="5">Type II toxin-antitoxin system RelE/ParE family toxin</fullName>
    </recommendedName>
</protein>
<gene>
    <name evidence="3" type="ORF">COMA2_100088</name>
</gene>
<dbReference type="InterPro" id="IPR035093">
    <property type="entry name" value="RelE/ParE_toxin_dom_sf"/>
</dbReference>
<dbReference type="OrthoDB" id="5471511at2"/>
<dbReference type="Pfam" id="PF05016">
    <property type="entry name" value="ParE_toxin"/>
    <property type="match status" value="1"/>
</dbReference>
<evidence type="ECO:0008006" key="5">
    <source>
        <dbReference type="Google" id="ProtNLM"/>
    </source>
</evidence>
<keyword evidence="2" id="KW-1277">Toxin-antitoxin system</keyword>
<proteinExistence type="inferred from homology"/>
<dbReference type="InterPro" id="IPR007712">
    <property type="entry name" value="RelE/ParE_toxin"/>
</dbReference>
<dbReference type="PANTHER" id="PTHR35601:SF1">
    <property type="entry name" value="TOXIN RELE"/>
    <property type="match status" value="1"/>
</dbReference>
<keyword evidence="4" id="KW-1185">Reference proteome</keyword>
<dbReference type="EMBL" id="CZPZ01000002">
    <property type="protein sequence ID" value="CUS32379.1"/>
    <property type="molecule type" value="Genomic_DNA"/>
</dbReference>
<evidence type="ECO:0000313" key="4">
    <source>
        <dbReference type="Proteomes" id="UP000198736"/>
    </source>
</evidence>
<organism evidence="3 4">
    <name type="scientific">Candidatus Nitrospira nitrificans</name>
    <dbReference type="NCBI Taxonomy" id="1742973"/>
    <lineage>
        <taxon>Bacteria</taxon>
        <taxon>Pseudomonadati</taxon>
        <taxon>Nitrospirota</taxon>
        <taxon>Nitrospiria</taxon>
        <taxon>Nitrospirales</taxon>
        <taxon>Nitrospiraceae</taxon>
        <taxon>Nitrospira</taxon>
    </lineage>
</organism>
<dbReference type="SUPFAM" id="SSF143011">
    <property type="entry name" value="RelE-like"/>
    <property type="match status" value="1"/>
</dbReference>
<name>A0A0S4L927_9BACT</name>
<sequence length="95" mass="11370">MPFSLHYHPSVGEEDIPDIPRNLRRRIADAIESRLTLQPHQYGAPLRKTLKGYWKLRVGDYRVIYKLEKDDVLILAIRHRKTVYDDMLRRIDQDN</sequence>
<dbReference type="Gene3D" id="3.30.2310.20">
    <property type="entry name" value="RelE-like"/>
    <property type="match status" value="1"/>
</dbReference>
<dbReference type="STRING" id="1742973.COMA2_100088"/>
<evidence type="ECO:0000256" key="2">
    <source>
        <dbReference type="ARBA" id="ARBA00022649"/>
    </source>
</evidence>
<evidence type="ECO:0000256" key="1">
    <source>
        <dbReference type="ARBA" id="ARBA00006226"/>
    </source>
</evidence>
<comment type="similarity">
    <text evidence="1">Belongs to the RelE toxin family.</text>
</comment>
<evidence type="ECO:0000313" key="3">
    <source>
        <dbReference type="EMBL" id="CUS32379.1"/>
    </source>
</evidence>
<dbReference type="Proteomes" id="UP000198736">
    <property type="component" value="Unassembled WGS sequence"/>
</dbReference>
<dbReference type="RefSeq" id="WP_090894346.1">
    <property type="nucleotide sequence ID" value="NZ_CZPZ01000002.1"/>
</dbReference>